<proteinExistence type="predicted"/>
<dbReference type="AlphaFoldDB" id="A0AAQ4CVA1"/>
<dbReference type="EMBL" id="AP025226">
    <property type="protein sequence ID" value="BDB99732.1"/>
    <property type="molecule type" value="Genomic_DNA"/>
</dbReference>
<accession>A0AAQ4CVA1</accession>
<keyword evidence="2" id="KW-1185">Reference proteome</keyword>
<name>A0AAQ4CVA1_9CREN</name>
<dbReference type="KEGG" id="scas:SACC_27490"/>
<sequence length="62" mass="7511">MSQYNFLWKISLDITKNLSDLLIGKTKHYDSLKLSCTKNDIYYVTKQNYNLFRFYLRTTKGY</sequence>
<gene>
    <name evidence="1" type="ORF">SACC_27490</name>
</gene>
<evidence type="ECO:0000313" key="1">
    <source>
        <dbReference type="EMBL" id="BDB99732.1"/>
    </source>
</evidence>
<reference evidence="1 2" key="1">
    <citation type="journal article" date="2022" name="Microbiol. Resour. Announc.">
        <title>Complete Genome Sequence of the Hyperthermophilic and Acidophilic Archaeon Saccharolobus caldissimus Strain HS-3T.</title>
        <authorList>
            <person name="Sakai H.D."/>
            <person name="Kurosawa N."/>
        </authorList>
    </citation>
    <scope>NUCLEOTIDE SEQUENCE [LARGE SCALE GENOMIC DNA]</scope>
    <source>
        <strain evidence="1 2">JCM32116</strain>
    </source>
</reference>
<protein>
    <submittedName>
        <fullName evidence="1">Uncharacterized protein</fullName>
    </submittedName>
</protein>
<dbReference type="Proteomes" id="UP001319921">
    <property type="component" value="Chromosome"/>
</dbReference>
<organism evidence="1 2">
    <name type="scientific">Saccharolobus caldissimus</name>
    <dbReference type="NCBI Taxonomy" id="1702097"/>
    <lineage>
        <taxon>Archaea</taxon>
        <taxon>Thermoproteota</taxon>
        <taxon>Thermoprotei</taxon>
        <taxon>Sulfolobales</taxon>
        <taxon>Sulfolobaceae</taxon>
        <taxon>Saccharolobus</taxon>
    </lineage>
</organism>
<evidence type="ECO:0000313" key="2">
    <source>
        <dbReference type="Proteomes" id="UP001319921"/>
    </source>
</evidence>